<name>A0ABV8EYE8_9ACTN</name>
<dbReference type="Pfam" id="PF01135">
    <property type="entry name" value="PCMT"/>
    <property type="match status" value="1"/>
</dbReference>
<keyword evidence="14" id="KW-1185">Reference proteome</keyword>
<evidence type="ECO:0000256" key="2">
    <source>
        <dbReference type="ARBA" id="ARBA00005369"/>
    </source>
</evidence>
<dbReference type="Pfam" id="PF14028">
    <property type="entry name" value="Lant_dehydr_C"/>
    <property type="match status" value="1"/>
</dbReference>
<evidence type="ECO:0000256" key="11">
    <source>
        <dbReference type="ARBA" id="ARBA00031350"/>
    </source>
</evidence>
<keyword evidence="5" id="KW-0963">Cytoplasm</keyword>
<dbReference type="GO" id="GO:0008168">
    <property type="term" value="F:methyltransferase activity"/>
    <property type="evidence" value="ECO:0007669"/>
    <property type="project" value="UniProtKB-KW"/>
</dbReference>
<accession>A0ABV8EYE8</accession>
<feature type="domain" description="Thiopeptide-type bacteriocin biosynthesis" evidence="12">
    <location>
        <begin position="12"/>
        <end position="255"/>
    </location>
</feature>
<keyword evidence="8" id="KW-0949">S-adenosyl-L-methionine</keyword>
<dbReference type="PANTHER" id="PTHR11579">
    <property type="entry name" value="PROTEIN-L-ISOASPARTATE O-METHYLTRANSFERASE"/>
    <property type="match status" value="1"/>
</dbReference>
<dbReference type="PANTHER" id="PTHR11579:SF0">
    <property type="entry name" value="PROTEIN-L-ISOASPARTATE(D-ASPARTATE) O-METHYLTRANSFERASE"/>
    <property type="match status" value="1"/>
</dbReference>
<dbReference type="InterPro" id="IPR027573">
    <property type="entry name" value="Methyltran_FxLD"/>
</dbReference>
<evidence type="ECO:0000313" key="14">
    <source>
        <dbReference type="Proteomes" id="UP001595698"/>
    </source>
</evidence>
<keyword evidence="6 13" id="KW-0489">Methyltransferase</keyword>
<dbReference type="NCBIfam" id="TIGR03891">
    <property type="entry name" value="thiopep_ocin"/>
    <property type="match status" value="1"/>
</dbReference>
<dbReference type="EMBL" id="JBHSBC010000009">
    <property type="protein sequence ID" value="MFC3980465.1"/>
    <property type="molecule type" value="Genomic_DNA"/>
</dbReference>
<dbReference type="CDD" id="cd02440">
    <property type="entry name" value="AdoMet_MTases"/>
    <property type="match status" value="1"/>
</dbReference>
<organism evidence="13 14">
    <name type="scientific">Streptosporangium jomthongense</name>
    <dbReference type="NCBI Taxonomy" id="1193683"/>
    <lineage>
        <taxon>Bacteria</taxon>
        <taxon>Bacillati</taxon>
        <taxon>Actinomycetota</taxon>
        <taxon>Actinomycetes</taxon>
        <taxon>Streptosporangiales</taxon>
        <taxon>Streptosporangiaceae</taxon>
        <taxon>Streptosporangium</taxon>
    </lineage>
</organism>
<evidence type="ECO:0000256" key="10">
    <source>
        <dbReference type="ARBA" id="ARBA00031323"/>
    </source>
</evidence>
<proteinExistence type="inferred from homology"/>
<dbReference type="SUPFAM" id="SSF53335">
    <property type="entry name" value="S-adenosyl-L-methionine-dependent methyltransferases"/>
    <property type="match status" value="1"/>
</dbReference>
<dbReference type="InterPro" id="IPR023809">
    <property type="entry name" value="Thiopep_bacteriocin_synth_dom"/>
</dbReference>
<evidence type="ECO:0000256" key="6">
    <source>
        <dbReference type="ARBA" id="ARBA00022603"/>
    </source>
</evidence>
<evidence type="ECO:0000256" key="4">
    <source>
        <dbReference type="ARBA" id="ARBA00013346"/>
    </source>
</evidence>
<dbReference type="Gene3D" id="3.40.50.150">
    <property type="entry name" value="Vaccinia Virus protein VP39"/>
    <property type="match status" value="1"/>
</dbReference>
<dbReference type="InterPro" id="IPR029063">
    <property type="entry name" value="SAM-dependent_MTases_sf"/>
</dbReference>
<sequence length="686" mass="74108">MTANADPRHATWREISYWCTTWQAAEQAAVTRLGDVLTGMTRSGVVASWWFVRKGTRWRVRYLPAATRDDDATSMLENAFDEAVAHGDVSRWSSVIYEPLLEVFGGPESLAIAHELFHIDSEHVLDHLRKGGSHPRELALLLATSMLRGAGRDWYDQGQVWSMVAEERTTPSVPPTKSEVAAVRELLLADTATAVEHLNVRPDWFDAFELAGRRHADLADQGIPTRGLHAVLAQHVLFTWNRLGIPEPLQGALAGAANRVILHADFMRPNVTAPTSLDAVTTHEIETSPAHAARLRADLVTYIRGRGTFRTKAVETAFGAVERELFLEGVDLDQAYKPQVVVTKLAADGTALSSASHPNLVATQLEDLDLHPGHTALEIGTATGINAALMAEIVGPHGKVVTIEIDDDLTATARDSLVKAGYSHVKVVCGDGAAGSEPDAPFDRMIVTAGAWDLSAALYAQLAVGGRIVIPLRLHGSGLTRSIAFDRHPSGVLTGSHARVCGFVPMRGTSDDTQAGVAVQLADDVALNVDARDAADEEALVQALTHPANERWTGVYISDYDLVDHLDLWLATNTGAFGRLVVGSAARKSGLIDPALRWAGAALYDGGTIAYLTLRQHGPISEELGITAHGPDGERLAAHLTELLHQWNRTRPAQPIITAYPAGTPDDRLAPGIRIERPDTRLTISW</sequence>
<comment type="similarity">
    <text evidence="2">Belongs to the methyltransferase superfamily. L-isoaspartyl/D-aspartyl protein methyltransferase family.</text>
</comment>
<keyword evidence="7" id="KW-0808">Transferase</keyword>
<evidence type="ECO:0000256" key="9">
    <source>
        <dbReference type="ARBA" id="ARBA00030757"/>
    </source>
</evidence>
<comment type="caution">
    <text evidence="13">The sequence shown here is derived from an EMBL/GenBank/DDBJ whole genome shotgun (WGS) entry which is preliminary data.</text>
</comment>
<evidence type="ECO:0000313" key="13">
    <source>
        <dbReference type="EMBL" id="MFC3980465.1"/>
    </source>
</evidence>
<protein>
    <recommendedName>
        <fullName evidence="4">Protein-L-isoaspartate O-methyltransferase</fullName>
        <ecNumber evidence="3">2.1.1.77</ecNumber>
    </recommendedName>
    <alternativeName>
        <fullName evidence="11">L-isoaspartyl protein carboxyl methyltransferase</fullName>
    </alternativeName>
    <alternativeName>
        <fullName evidence="9">Protein L-isoaspartyl methyltransferase</fullName>
    </alternativeName>
    <alternativeName>
        <fullName evidence="10">Protein-beta-aspartate methyltransferase</fullName>
    </alternativeName>
</protein>
<evidence type="ECO:0000256" key="5">
    <source>
        <dbReference type="ARBA" id="ARBA00022490"/>
    </source>
</evidence>
<dbReference type="GO" id="GO:0032259">
    <property type="term" value="P:methylation"/>
    <property type="evidence" value="ECO:0007669"/>
    <property type="project" value="UniProtKB-KW"/>
</dbReference>
<dbReference type="InterPro" id="IPR000682">
    <property type="entry name" value="PCMT"/>
</dbReference>
<evidence type="ECO:0000256" key="8">
    <source>
        <dbReference type="ARBA" id="ARBA00022691"/>
    </source>
</evidence>
<evidence type="ECO:0000256" key="7">
    <source>
        <dbReference type="ARBA" id="ARBA00022679"/>
    </source>
</evidence>
<dbReference type="EC" id="2.1.1.77" evidence="3"/>
<evidence type="ECO:0000256" key="3">
    <source>
        <dbReference type="ARBA" id="ARBA00011890"/>
    </source>
</evidence>
<dbReference type="RefSeq" id="WP_386189526.1">
    <property type="nucleotide sequence ID" value="NZ_JBHSBC010000009.1"/>
</dbReference>
<gene>
    <name evidence="13" type="primary">fxlM</name>
    <name evidence="13" type="ORF">ACFOYY_10050</name>
</gene>
<dbReference type="Proteomes" id="UP001595698">
    <property type="component" value="Unassembled WGS sequence"/>
</dbReference>
<evidence type="ECO:0000256" key="1">
    <source>
        <dbReference type="ARBA" id="ARBA00004496"/>
    </source>
</evidence>
<reference evidence="14" key="1">
    <citation type="journal article" date="2019" name="Int. J. Syst. Evol. Microbiol.">
        <title>The Global Catalogue of Microorganisms (GCM) 10K type strain sequencing project: providing services to taxonomists for standard genome sequencing and annotation.</title>
        <authorList>
            <consortium name="The Broad Institute Genomics Platform"/>
            <consortium name="The Broad Institute Genome Sequencing Center for Infectious Disease"/>
            <person name="Wu L."/>
            <person name="Ma J."/>
        </authorList>
    </citation>
    <scope>NUCLEOTIDE SEQUENCE [LARGE SCALE GENOMIC DNA]</scope>
    <source>
        <strain evidence="14">TBRC 7912</strain>
    </source>
</reference>
<comment type="subcellular location">
    <subcellularLocation>
        <location evidence="1">Cytoplasm</location>
    </subcellularLocation>
</comment>
<evidence type="ECO:0000259" key="12">
    <source>
        <dbReference type="Pfam" id="PF14028"/>
    </source>
</evidence>
<dbReference type="NCBIfam" id="TIGR04364">
    <property type="entry name" value="methyltran_FxLD"/>
    <property type="match status" value="1"/>
</dbReference>